<dbReference type="RefSeq" id="WP_144908155.1">
    <property type="nucleotide sequence ID" value="NZ_JACHOA010000010.1"/>
</dbReference>
<dbReference type="Proteomes" id="UP000538566">
    <property type="component" value="Unassembled WGS sequence"/>
</dbReference>
<evidence type="ECO:0000313" key="4">
    <source>
        <dbReference type="EMBL" id="MBB4615675.1"/>
    </source>
</evidence>
<dbReference type="PRINTS" id="PR00080">
    <property type="entry name" value="SDRFAMILY"/>
</dbReference>
<dbReference type="Pfam" id="PF13561">
    <property type="entry name" value="adh_short_C2"/>
    <property type="match status" value="1"/>
</dbReference>
<dbReference type="EMBL" id="JACHOA010000010">
    <property type="protein sequence ID" value="MBB4615675.1"/>
    <property type="molecule type" value="Genomic_DNA"/>
</dbReference>
<name>A0A7W7AG87_9SPHN</name>
<organism evidence="4 5">
    <name type="scientific">Novosphingobium taihuense</name>
    <dbReference type="NCBI Taxonomy" id="260085"/>
    <lineage>
        <taxon>Bacteria</taxon>
        <taxon>Pseudomonadati</taxon>
        <taxon>Pseudomonadota</taxon>
        <taxon>Alphaproteobacteria</taxon>
        <taxon>Sphingomonadales</taxon>
        <taxon>Sphingomonadaceae</taxon>
        <taxon>Novosphingobium</taxon>
    </lineage>
</organism>
<dbReference type="PANTHER" id="PTHR42760:SF133">
    <property type="entry name" value="3-OXOACYL-[ACYL-CARRIER-PROTEIN] REDUCTASE"/>
    <property type="match status" value="1"/>
</dbReference>
<dbReference type="AlphaFoldDB" id="A0A7W7AG87"/>
<comment type="similarity">
    <text evidence="1">Belongs to the short-chain dehydrogenases/reductases (SDR) family.</text>
</comment>
<dbReference type="PANTHER" id="PTHR42760">
    <property type="entry name" value="SHORT-CHAIN DEHYDROGENASES/REDUCTASES FAMILY MEMBER"/>
    <property type="match status" value="1"/>
</dbReference>
<dbReference type="SMART" id="SM00822">
    <property type="entry name" value="PKS_KR"/>
    <property type="match status" value="1"/>
</dbReference>
<keyword evidence="5" id="KW-1185">Reference proteome</keyword>
<dbReference type="InterPro" id="IPR036291">
    <property type="entry name" value="NAD(P)-bd_dom_sf"/>
</dbReference>
<dbReference type="NCBIfam" id="NF005559">
    <property type="entry name" value="PRK07231.1"/>
    <property type="match status" value="1"/>
</dbReference>
<dbReference type="PRINTS" id="PR00081">
    <property type="entry name" value="GDHRDH"/>
</dbReference>
<dbReference type="InterPro" id="IPR020904">
    <property type="entry name" value="Sc_DH/Rdtase_CS"/>
</dbReference>
<feature type="domain" description="Ketoreductase" evidence="3">
    <location>
        <begin position="20"/>
        <end position="214"/>
    </location>
</feature>
<dbReference type="InterPro" id="IPR057326">
    <property type="entry name" value="KR_dom"/>
</dbReference>
<dbReference type="PROSITE" id="PS00061">
    <property type="entry name" value="ADH_SHORT"/>
    <property type="match status" value="1"/>
</dbReference>
<dbReference type="SUPFAM" id="SSF51735">
    <property type="entry name" value="NAD(P)-binding Rossmann-fold domains"/>
    <property type="match status" value="1"/>
</dbReference>
<dbReference type="FunFam" id="3.40.50.720:FF:000084">
    <property type="entry name" value="Short-chain dehydrogenase reductase"/>
    <property type="match status" value="1"/>
</dbReference>
<evidence type="ECO:0000313" key="5">
    <source>
        <dbReference type="Proteomes" id="UP000538566"/>
    </source>
</evidence>
<accession>A0A7W7AG87</accession>
<evidence type="ECO:0000256" key="2">
    <source>
        <dbReference type="ARBA" id="ARBA00023002"/>
    </source>
</evidence>
<evidence type="ECO:0000256" key="1">
    <source>
        <dbReference type="ARBA" id="ARBA00006484"/>
    </source>
</evidence>
<keyword evidence="2" id="KW-0560">Oxidoreductase</keyword>
<proteinExistence type="inferred from homology"/>
<dbReference type="OrthoDB" id="5457012at2"/>
<comment type="caution">
    <text evidence="4">The sequence shown here is derived from an EMBL/GenBank/DDBJ whole genome shotgun (WGS) entry which is preliminary data.</text>
</comment>
<sequence>MPAPLFVASRGTYHVRLRGKVALVTGGSRGIGSAVSHAFAREGAKVVITDIRVDKGNALARRLRADGVEALFLRQDVTQEQGWQEVCDQVVEHFGGLHILVNNAGIALPGSIETQTFADWRTTMAINLDAVFLGTRAGVLAMRDGGGSIINLSSIEGIVGNPHVPAYNASKGGVRLLTKSAAIHCARAGYRIRVNSVHPGYVGTALVQDALAHLPEDFADKTLERIPMQRFGEVEEIAATVVFLASDESSYMTGSELVVDGGLIA</sequence>
<reference evidence="4 5" key="1">
    <citation type="submission" date="2020-08" db="EMBL/GenBank/DDBJ databases">
        <title>Genomic Encyclopedia of Type Strains, Phase IV (KMG-IV): sequencing the most valuable type-strain genomes for metagenomic binning, comparative biology and taxonomic classification.</title>
        <authorList>
            <person name="Goeker M."/>
        </authorList>
    </citation>
    <scope>NUCLEOTIDE SEQUENCE [LARGE SCALE GENOMIC DNA]</scope>
    <source>
        <strain evidence="4 5">DSM 17507</strain>
    </source>
</reference>
<dbReference type="GO" id="GO:0016616">
    <property type="term" value="F:oxidoreductase activity, acting on the CH-OH group of donors, NAD or NADP as acceptor"/>
    <property type="evidence" value="ECO:0007669"/>
    <property type="project" value="TreeGrafter"/>
</dbReference>
<protein>
    <submittedName>
        <fullName evidence="4">NAD(P)-dependent dehydrogenase (Short-subunit alcohol dehydrogenase family)</fullName>
    </submittedName>
</protein>
<dbReference type="InterPro" id="IPR002347">
    <property type="entry name" value="SDR_fam"/>
</dbReference>
<evidence type="ECO:0000259" key="3">
    <source>
        <dbReference type="SMART" id="SM00822"/>
    </source>
</evidence>
<dbReference type="Gene3D" id="3.40.50.720">
    <property type="entry name" value="NAD(P)-binding Rossmann-like Domain"/>
    <property type="match status" value="1"/>
</dbReference>
<gene>
    <name evidence="4" type="ORF">GGR37_003975</name>
</gene>